<feature type="transmembrane region" description="Helical" evidence="1">
    <location>
        <begin position="189"/>
        <end position="211"/>
    </location>
</feature>
<name>B3MM79_DROAN</name>
<keyword evidence="1" id="KW-0812">Transmembrane</keyword>
<accession>B3MM79</accession>
<feature type="transmembrane region" description="Helical" evidence="1">
    <location>
        <begin position="160"/>
        <end position="183"/>
    </location>
</feature>
<dbReference type="InParanoid" id="B3MM79"/>
<dbReference type="PhylomeDB" id="B3MM79"/>
<feature type="transmembrane region" description="Helical" evidence="1">
    <location>
        <begin position="231"/>
        <end position="249"/>
    </location>
</feature>
<dbReference type="OMA" id="FQARFIC"/>
<keyword evidence="3" id="KW-1185">Reference proteome</keyword>
<keyword evidence="1" id="KW-1133">Transmembrane helix</keyword>
<dbReference type="OrthoDB" id="7869926at2759"/>
<dbReference type="HOGENOM" id="CLU_075396_0_0_1"/>
<feature type="transmembrane region" description="Helical" evidence="1">
    <location>
        <begin position="40"/>
        <end position="61"/>
    </location>
</feature>
<proteinExistence type="predicted"/>
<evidence type="ECO:0000256" key="1">
    <source>
        <dbReference type="SAM" id="Phobius"/>
    </source>
</evidence>
<evidence type="ECO:0000313" key="3">
    <source>
        <dbReference type="Proteomes" id="UP000007801"/>
    </source>
</evidence>
<dbReference type="AlphaFoldDB" id="B3MM79"/>
<dbReference type="EMBL" id="CH902620">
    <property type="protein sequence ID" value="EDV31839.1"/>
    <property type="molecule type" value="Genomic_DNA"/>
</dbReference>
<protein>
    <submittedName>
        <fullName evidence="2">Uncharacterized protein</fullName>
    </submittedName>
</protein>
<organism evidence="2 3">
    <name type="scientific">Drosophila ananassae</name>
    <name type="common">Fruit fly</name>
    <dbReference type="NCBI Taxonomy" id="7217"/>
    <lineage>
        <taxon>Eukaryota</taxon>
        <taxon>Metazoa</taxon>
        <taxon>Ecdysozoa</taxon>
        <taxon>Arthropoda</taxon>
        <taxon>Hexapoda</taxon>
        <taxon>Insecta</taxon>
        <taxon>Pterygota</taxon>
        <taxon>Neoptera</taxon>
        <taxon>Endopterygota</taxon>
        <taxon>Diptera</taxon>
        <taxon>Brachycera</taxon>
        <taxon>Muscomorpha</taxon>
        <taxon>Ephydroidea</taxon>
        <taxon>Drosophilidae</taxon>
        <taxon>Drosophila</taxon>
        <taxon>Sophophora</taxon>
    </lineage>
</organism>
<feature type="transmembrane region" description="Helical" evidence="1">
    <location>
        <begin position="73"/>
        <end position="91"/>
    </location>
</feature>
<gene>
    <name evidence="2" type="primary">Dana\GF19717</name>
    <name evidence="2" type="synonym">dana_GLEANR_22122</name>
    <name evidence="2" type="ORF">GF19717</name>
</gene>
<feature type="transmembrane region" description="Helical" evidence="1">
    <location>
        <begin position="103"/>
        <end position="122"/>
    </location>
</feature>
<feature type="transmembrane region" description="Helical" evidence="1">
    <location>
        <begin position="128"/>
        <end position="148"/>
    </location>
</feature>
<keyword evidence="1" id="KW-0472">Membrane</keyword>
<reference evidence="2 3" key="1">
    <citation type="journal article" date="2007" name="Nature">
        <title>Evolution of genes and genomes on the Drosophila phylogeny.</title>
        <authorList>
            <consortium name="Drosophila 12 Genomes Consortium"/>
            <person name="Clark A.G."/>
            <person name="Eisen M.B."/>
            <person name="Smith D.R."/>
            <person name="Bergman C.M."/>
            <person name="Oliver B."/>
            <person name="Markow T.A."/>
            <person name="Kaufman T.C."/>
            <person name="Kellis M."/>
            <person name="Gelbart W."/>
            <person name="Iyer V.N."/>
            <person name="Pollard D.A."/>
            <person name="Sackton T.B."/>
            <person name="Larracuente A.M."/>
            <person name="Singh N.D."/>
            <person name="Abad J.P."/>
            <person name="Abt D.N."/>
            <person name="Adryan B."/>
            <person name="Aguade M."/>
            <person name="Akashi H."/>
            <person name="Anderson W.W."/>
            <person name="Aquadro C.F."/>
            <person name="Ardell D.H."/>
            <person name="Arguello R."/>
            <person name="Artieri C.G."/>
            <person name="Barbash D.A."/>
            <person name="Barker D."/>
            <person name="Barsanti P."/>
            <person name="Batterham P."/>
            <person name="Batzoglou S."/>
            <person name="Begun D."/>
            <person name="Bhutkar A."/>
            <person name="Blanco E."/>
            <person name="Bosak S.A."/>
            <person name="Bradley R.K."/>
            <person name="Brand A.D."/>
            <person name="Brent M.R."/>
            <person name="Brooks A.N."/>
            <person name="Brown R.H."/>
            <person name="Butlin R.K."/>
            <person name="Caggese C."/>
            <person name="Calvi B.R."/>
            <person name="Bernardo de Carvalho A."/>
            <person name="Caspi A."/>
            <person name="Castrezana S."/>
            <person name="Celniker S.E."/>
            <person name="Chang J.L."/>
            <person name="Chapple C."/>
            <person name="Chatterji S."/>
            <person name="Chinwalla A."/>
            <person name="Civetta A."/>
            <person name="Clifton S.W."/>
            <person name="Comeron J.M."/>
            <person name="Costello J.C."/>
            <person name="Coyne J.A."/>
            <person name="Daub J."/>
            <person name="David R.G."/>
            <person name="Delcher A.L."/>
            <person name="Delehaunty K."/>
            <person name="Do C.B."/>
            <person name="Ebling H."/>
            <person name="Edwards K."/>
            <person name="Eickbush T."/>
            <person name="Evans J.D."/>
            <person name="Filipski A."/>
            <person name="Findeiss S."/>
            <person name="Freyhult E."/>
            <person name="Fulton L."/>
            <person name="Fulton R."/>
            <person name="Garcia A.C."/>
            <person name="Gardiner A."/>
            <person name="Garfield D.A."/>
            <person name="Garvin B.E."/>
            <person name="Gibson G."/>
            <person name="Gilbert D."/>
            <person name="Gnerre S."/>
            <person name="Godfrey J."/>
            <person name="Good R."/>
            <person name="Gotea V."/>
            <person name="Gravely B."/>
            <person name="Greenberg A.J."/>
            <person name="Griffiths-Jones S."/>
            <person name="Gross S."/>
            <person name="Guigo R."/>
            <person name="Gustafson E.A."/>
            <person name="Haerty W."/>
            <person name="Hahn M.W."/>
            <person name="Halligan D.L."/>
            <person name="Halpern A.L."/>
            <person name="Halter G.M."/>
            <person name="Han M.V."/>
            <person name="Heger A."/>
            <person name="Hillier L."/>
            <person name="Hinrichs A.S."/>
            <person name="Holmes I."/>
            <person name="Hoskins R.A."/>
            <person name="Hubisz M.J."/>
            <person name="Hultmark D."/>
            <person name="Huntley M.A."/>
            <person name="Jaffe D.B."/>
            <person name="Jagadeeshan S."/>
            <person name="Jeck W.R."/>
            <person name="Johnson J."/>
            <person name="Jones C.D."/>
            <person name="Jordan W.C."/>
            <person name="Karpen G.H."/>
            <person name="Kataoka E."/>
            <person name="Keightley P.D."/>
            <person name="Kheradpour P."/>
            <person name="Kirkness E.F."/>
            <person name="Koerich L.B."/>
            <person name="Kristiansen K."/>
            <person name="Kudrna D."/>
            <person name="Kulathinal R.J."/>
            <person name="Kumar S."/>
            <person name="Kwok R."/>
            <person name="Lander E."/>
            <person name="Langley C.H."/>
            <person name="Lapoint R."/>
            <person name="Lazzaro B.P."/>
            <person name="Lee S.J."/>
            <person name="Levesque L."/>
            <person name="Li R."/>
            <person name="Lin C.F."/>
            <person name="Lin M.F."/>
            <person name="Lindblad-Toh K."/>
            <person name="Llopart A."/>
            <person name="Long M."/>
            <person name="Low L."/>
            <person name="Lozovsky E."/>
            <person name="Lu J."/>
            <person name="Luo M."/>
            <person name="Machado C.A."/>
            <person name="Makalowski W."/>
            <person name="Marzo M."/>
            <person name="Matsuda M."/>
            <person name="Matzkin L."/>
            <person name="McAllister B."/>
            <person name="McBride C.S."/>
            <person name="McKernan B."/>
            <person name="McKernan K."/>
            <person name="Mendez-Lago M."/>
            <person name="Minx P."/>
            <person name="Mollenhauer M.U."/>
            <person name="Montooth K."/>
            <person name="Mount S.M."/>
            <person name="Mu X."/>
            <person name="Myers E."/>
            <person name="Negre B."/>
            <person name="Newfeld S."/>
            <person name="Nielsen R."/>
            <person name="Noor M.A."/>
            <person name="O'Grady P."/>
            <person name="Pachter L."/>
            <person name="Papaceit M."/>
            <person name="Parisi M.J."/>
            <person name="Parisi M."/>
            <person name="Parts L."/>
            <person name="Pedersen J.S."/>
            <person name="Pesole G."/>
            <person name="Phillippy A.M."/>
            <person name="Ponting C.P."/>
            <person name="Pop M."/>
            <person name="Porcelli D."/>
            <person name="Powell J.R."/>
            <person name="Prohaska S."/>
            <person name="Pruitt K."/>
            <person name="Puig M."/>
            <person name="Quesneville H."/>
            <person name="Ram K.R."/>
            <person name="Rand D."/>
            <person name="Rasmussen M.D."/>
            <person name="Reed L.K."/>
            <person name="Reenan R."/>
            <person name="Reily A."/>
            <person name="Remington K.A."/>
            <person name="Rieger T.T."/>
            <person name="Ritchie M.G."/>
            <person name="Robin C."/>
            <person name="Rogers Y.H."/>
            <person name="Rohde C."/>
            <person name="Rozas J."/>
            <person name="Rubenfield M.J."/>
            <person name="Ruiz A."/>
            <person name="Russo S."/>
            <person name="Salzberg S.L."/>
            <person name="Sanchez-Gracia A."/>
            <person name="Saranga D.J."/>
            <person name="Sato H."/>
            <person name="Schaeffer S.W."/>
            <person name="Schatz M.C."/>
            <person name="Schlenke T."/>
            <person name="Schwartz R."/>
            <person name="Segarra C."/>
            <person name="Singh R.S."/>
            <person name="Sirot L."/>
            <person name="Sirota M."/>
            <person name="Sisneros N.B."/>
            <person name="Smith C.D."/>
            <person name="Smith T.F."/>
            <person name="Spieth J."/>
            <person name="Stage D.E."/>
            <person name="Stark A."/>
            <person name="Stephan W."/>
            <person name="Strausberg R.L."/>
            <person name="Strempel S."/>
            <person name="Sturgill D."/>
            <person name="Sutton G."/>
            <person name="Sutton G.G."/>
            <person name="Tao W."/>
            <person name="Teichmann S."/>
            <person name="Tobari Y.N."/>
            <person name="Tomimura Y."/>
            <person name="Tsolas J.M."/>
            <person name="Valente V.L."/>
            <person name="Venter E."/>
            <person name="Venter J.C."/>
            <person name="Vicario S."/>
            <person name="Vieira F.G."/>
            <person name="Vilella A.J."/>
            <person name="Villasante A."/>
            <person name="Walenz B."/>
            <person name="Wang J."/>
            <person name="Wasserman M."/>
            <person name="Watts T."/>
            <person name="Wilson D."/>
            <person name="Wilson R.K."/>
            <person name="Wing R.A."/>
            <person name="Wolfner M.F."/>
            <person name="Wong A."/>
            <person name="Wong G.K."/>
            <person name="Wu C.I."/>
            <person name="Wu G."/>
            <person name="Yamamoto D."/>
            <person name="Yang H.P."/>
            <person name="Yang S.P."/>
            <person name="Yorke J.A."/>
            <person name="Yoshida K."/>
            <person name="Zdobnov E."/>
            <person name="Zhang P."/>
            <person name="Zhang Y."/>
            <person name="Zimin A.V."/>
            <person name="Baldwin J."/>
            <person name="Abdouelleil A."/>
            <person name="Abdulkadir J."/>
            <person name="Abebe A."/>
            <person name="Abera B."/>
            <person name="Abreu J."/>
            <person name="Acer S.C."/>
            <person name="Aftuck L."/>
            <person name="Alexander A."/>
            <person name="An P."/>
            <person name="Anderson E."/>
            <person name="Anderson S."/>
            <person name="Arachi H."/>
            <person name="Azer M."/>
            <person name="Bachantsang P."/>
            <person name="Barry A."/>
            <person name="Bayul T."/>
            <person name="Berlin A."/>
            <person name="Bessette D."/>
            <person name="Bloom T."/>
            <person name="Blye J."/>
            <person name="Boguslavskiy L."/>
            <person name="Bonnet C."/>
            <person name="Boukhgalter B."/>
            <person name="Bourzgui I."/>
            <person name="Brown A."/>
            <person name="Cahill P."/>
            <person name="Channer S."/>
            <person name="Cheshatsang Y."/>
            <person name="Chuda L."/>
            <person name="Citroen M."/>
            <person name="Collymore A."/>
            <person name="Cooke P."/>
            <person name="Costello M."/>
            <person name="D'Aco K."/>
            <person name="Daza R."/>
            <person name="De Haan G."/>
            <person name="DeGray S."/>
            <person name="DeMaso C."/>
            <person name="Dhargay N."/>
            <person name="Dooley K."/>
            <person name="Dooley E."/>
            <person name="Doricent M."/>
            <person name="Dorje P."/>
            <person name="Dorjee K."/>
            <person name="Dupes A."/>
            <person name="Elong R."/>
            <person name="Falk J."/>
            <person name="Farina A."/>
            <person name="Faro S."/>
            <person name="Ferguson D."/>
            <person name="Fisher S."/>
            <person name="Foley C.D."/>
            <person name="Franke A."/>
            <person name="Friedrich D."/>
            <person name="Gadbois L."/>
            <person name="Gearin G."/>
            <person name="Gearin C.R."/>
            <person name="Giannoukos G."/>
            <person name="Goode T."/>
            <person name="Graham J."/>
            <person name="Grandbois E."/>
            <person name="Grewal S."/>
            <person name="Gyaltsen K."/>
            <person name="Hafez N."/>
            <person name="Hagos B."/>
            <person name="Hall J."/>
            <person name="Henson C."/>
            <person name="Hollinger A."/>
            <person name="Honan T."/>
            <person name="Huard M.D."/>
            <person name="Hughes L."/>
            <person name="Hurhula B."/>
            <person name="Husby M.E."/>
            <person name="Kamat A."/>
            <person name="Kanga B."/>
            <person name="Kashin S."/>
            <person name="Khazanovich D."/>
            <person name="Kisner P."/>
            <person name="Lance K."/>
            <person name="Lara M."/>
            <person name="Lee W."/>
            <person name="Lennon N."/>
            <person name="Letendre F."/>
            <person name="LeVine R."/>
            <person name="Lipovsky A."/>
            <person name="Liu X."/>
            <person name="Liu J."/>
            <person name="Liu S."/>
            <person name="Lokyitsang T."/>
            <person name="Lokyitsang Y."/>
            <person name="Lubonja R."/>
            <person name="Lui A."/>
            <person name="MacDonald P."/>
            <person name="Magnisalis V."/>
            <person name="Maru K."/>
            <person name="Matthews C."/>
            <person name="McCusker W."/>
            <person name="McDonough S."/>
            <person name="Mehta T."/>
            <person name="Meldrim J."/>
            <person name="Meneus L."/>
            <person name="Mihai O."/>
            <person name="Mihalev A."/>
            <person name="Mihova T."/>
            <person name="Mittelman R."/>
            <person name="Mlenga V."/>
            <person name="Montmayeur A."/>
            <person name="Mulrain L."/>
            <person name="Navidi A."/>
            <person name="Naylor J."/>
            <person name="Negash T."/>
            <person name="Nguyen T."/>
            <person name="Nguyen N."/>
            <person name="Nicol R."/>
            <person name="Norbu C."/>
            <person name="Norbu N."/>
            <person name="Novod N."/>
            <person name="O'Neill B."/>
            <person name="Osman S."/>
            <person name="Markiewicz E."/>
            <person name="Oyono O.L."/>
            <person name="Patti C."/>
            <person name="Phunkhang P."/>
            <person name="Pierre F."/>
            <person name="Priest M."/>
            <person name="Raghuraman S."/>
            <person name="Rege F."/>
            <person name="Reyes R."/>
            <person name="Rise C."/>
            <person name="Rogov P."/>
            <person name="Ross K."/>
            <person name="Ryan E."/>
            <person name="Settipalli S."/>
            <person name="Shea T."/>
            <person name="Sherpa N."/>
            <person name="Shi L."/>
            <person name="Shih D."/>
            <person name="Sparrow T."/>
            <person name="Spaulding J."/>
            <person name="Stalker J."/>
            <person name="Stange-Thomann N."/>
            <person name="Stavropoulos S."/>
            <person name="Stone C."/>
            <person name="Strader C."/>
            <person name="Tesfaye S."/>
            <person name="Thomson T."/>
            <person name="Thoulutsang Y."/>
            <person name="Thoulutsang D."/>
            <person name="Topham K."/>
            <person name="Topping I."/>
            <person name="Tsamla T."/>
            <person name="Vassiliev H."/>
            <person name="Vo A."/>
            <person name="Wangchuk T."/>
            <person name="Wangdi T."/>
            <person name="Weiand M."/>
            <person name="Wilkinson J."/>
            <person name="Wilson A."/>
            <person name="Yadav S."/>
            <person name="Young G."/>
            <person name="Yu Q."/>
            <person name="Zembek L."/>
            <person name="Zhong D."/>
            <person name="Zimmer A."/>
            <person name="Zwirko Z."/>
            <person name="Jaffe D.B."/>
            <person name="Alvarez P."/>
            <person name="Brockman W."/>
            <person name="Butler J."/>
            <person name="Chin C."/>
            <person name="Gnerre S."/>
            <person name="Grabherr M."/>
            <person name="Kleber M."/>
            <person name="Mauceli E."/>
            <person name="MacCallum I."/>
        </authorList>
    </citation>
    <scope>NUCLEOTIDE SEQUENCE [LARGE SCALE GENOMIC DNA]</scope>
    <source>
        <strain evidence="3">Tucson 14024-0371.13</strain>
    </source>
</reference>
<sequence length="254" mass="28737">MENEGLPINQVYRSPWRTRDQQQQPQEEILIIDEHQLHSFIFKIYSLAITLCALSAIPWIILSSLELEVEEKIAVPPWVWAVLAMILLTVLSCIPQTPNTTPICWALVILCVFFITFFGAYYVHYQKVVVLVSCMLISVILLVLLHFYGAKAPEVVLPNILCTCCVVLFGMITMMTLMILMLITRNVIYQLALGIVIMIIVISTAPIQAMYNCGRLNYVPINETAGCANAFYIHFVFGTACMLLFAEFYKAVNT</sequence>
<dbReference type="Proteomes" id="UP000007801">
    <property type="component" value="Unassembled WGS sequence"/>
</dbReference>
<dbReference type="KEGG" id="dan:6502465"/>
<evidence type="ECO:0000313" key="2">
    <source>
        <dbReference type="EMBL" id="EDV31839.1"/>
    </source>
</evidence>
<dbReference type="GeneID" id="6502465"/>